<dbReference type="InterPro" id="IPR013320">
    <property type="entry name" value="ConA-like_dom_sf"/>
</dbReference>
<evidence type="ECO:0000313" key="2">
    <source>
        <dbReference type="Proteomes" id="UP000593567"/>
    </source>
</evidence>
<dbReference type="EMBL" id="VXIV02001203">
    <property type="protein sequence ID" value="KAF6033924.1"/>
    <property type="molecule type" value="Genomic_DNA"/>
</dbReference>
<comment type="caution">
    <text evidence="1">The sequence shown here is derived from an EMBL/GenBank/DDBJ whole genome shotgun (WGS) entry which is preliminary data.</text>
</comment>
<dbReference type="Proteomes" id="UP000593567">
    <property type="component" value="Unassembled WGS sequence"/>
</dbReference>
<organism evidence="1 2">
    <name type="scientific">Bugula neritina</name>
    <name type="common">Brown bryozoan</name>
    <name type="synonym">Sertularia neritina</name>
    <dbReference type="NCBI Taxonomy" id="10212"/>
    <lineage>
        <taxon>Eukaryota</taxon>
        <taxon>Metazoa</taxon>
        <taxon>Spiralia</taxon>
        <taxon>Lophotrochozoa</taxon>
        <taxon>Bryozoa</taxon>
        <taxon>Gymnolaemata</taxon>
        <taxon>Cheilostomatida</taxon>
        <taxon>Flustrina</taxon>
        <taxon>Buguloidea</taxon>
        <taxon>Bugulidae</taxon>
        <taxon>Bugula</taxon>
    </lineage>
</organism>
<keyword evidence="2" id="KW-1185">Reference proteome</keyword>
<protein>
    <submittedName>
        <fullName evidence="1">Uncharacterized protein</fullName>
    </submittedName>
</protein>
<proteinExistence type="predicted"/>
<dbReference type="SUPFAM" id="SSF49899">
    <property type="entry name" value="Concanavalin A-like lectins/glucanases"/>
    <property type="match status" value="1"/>
</dbReference>
<reference evidence="1" key="1">
    <citation type="submission" date="2020-06" db="EMBL/GenBank/DDBJ databases">
        <title>Draft genome of Bugula neritina, a colonial animal packing powerful symbionts and potential medicines.</title>
        <authorList>
            <person name="Rayko M."/>
        </authorList>
    </citation>
    <scope>NUCLEOTIDE SEQUENCE [LARGE SCALE GENOMIC DNA]</scope>
    <source>
        <strain evidence="1">Kwan_BN1</strain>
    </source>
</reference>
<dbReference type="AlphaFoldDB" id="A0A7J7K7J9"/>
<evidence type="ECO:0000313" key="1">
    <source>
        <dbReference type="EMBL" id="KAF6033924.1"/>
    </source>
</evidence>
<name>A0A7J7K7J9_BUGNE</name>
<dbReference type="Gene3D" id="2.60.120.200">
    <property type="match status" value="1"/>
</dbReference>
<accession>A0A7J7K7J9</accession>
<gene>
    <name evidence="1" type="ORF">EB796_007765</name>
</gene>
<sequence length="334" mass="37070">MFTDLSADKYHVILSAATAYEDDVFIIGFNSMRTSRLEVAWFGVIPLYSVMHFPKINAWSYYCLVVNSVADSWVFKMFVGSNWPAMSWQTLLDKNKRKSFSDMQQGIISTAFVLFSDQDRVYGGFASIQVALGSISCLNFWSRAYTENELTEFSDCLSEGDVFSLKPGVVTLHGGISEEYVPPVTTTQLATTTRALTTTDPTTTTTTRALTTTDPTTTTTITTRALATTDPTTTKAPTTTEPTTTTRELNIFSADWPLAAANWLKFQKVPEVRKSGLVEYEFKVPSPLVCVSICLMNHCKEMNYCIEDGICEMGWGNTTGTLSNYAGAVYYVLE</sequence>